<organism evidence="1 2">
    <name type="scientific">Sphaerodactylus townsendi</name>
    <dbReference type="NCBI Taxonomy" id="933632"/>
    <lineage>
        <taxon>Eukaryota</taxon>
        <taxon>Metazoa</taxon>
        <taxon>Chordata</taxon>
        <taxon>Craniata</taxon>
        <taxon>Vertebrata</taxon>
        <taxon>Euteleostomi</taxon>
        <taxon>Lepidosauria</taxon>
        <taxon>Squamata</taxon>
        <taxon>Bifurcata</taxon>
        <taxon>Gekkota</taxon>
        <taxon>Sphaerodactylidae</taxon>
        <taxon>Sphaerodactylus</taxon>
    </lineage>
</organism>
<proteinExistence type="predicted"/>
<gene>
    <name evidence="1" type="ORF">K3G42_032200</name>
</gene>
<dbReference type="Proteomes" id="UP000827872">
    <property type="component" value="Linkage Group LG03"/>
</dbReference>
<reference evidence="1" key="1">
    <citation type="submission" date="2021-08" db="EMBL/GenBank/DDBJ databases">
        <title>The first chromosome-level gecko genome reveals the dynamic sex chromosomes of Neotropical dwarf geckos (Sphaerodactylidae: Sphaerodactylus).</title>
        <authorList>
            <person name="Pinto B.J."/>
            <person name="Keating S.E."/>
            <person name="Gamble T."/>
        </authorList>
    </citation>
    <scope>NUCLEOTIDE SEQUENCE</scope>
    <source>
        <strain evidence="1">TG3544</strain>
    </source>
</reference>
<keyword evidence="2" id="KW-1185">Reference proteome</keyword>
<name>A0ACB8ENJ3_9SAUR</name>
<dbReference type="EMBL" id="CM037616">
    <property type="protein sequence ID" value="KAH7993746.1"/>
    <property type="molecule type" value="Genomic_DNA"/>
</dbReference>
<evidence type="ECO:0000313" key="1">
    <source>
        <dbReference type="EMBL" id="KAH7993746.1"/>
    </source>
</evidence>
<sequence>MWKAASKKSMPTNEGPPHHDHLDSDQGPRKPAPGPPRDWRNGLGWRCRLGLCLHCGDGCYLIANYPEKCGRTPSSPPKGAMAGKKASKKGPNHRPATSASLALETMDLENEESTVEALGSEASSAYAA</sequence>
<accession>A0ACB8ENJ3</accession>
<protein>
    <submittedName>
        <fullName evidence="1">Uncharacterized protein</fullName>
    </submittedName>
</protein>
<evidence type="ECO:0000313" key="2">
    <source>
        <dbReference type="Proteomes" id="UP000827872"/>
    </source>
</evidence>
<comment type="caution">
    <text evidence="1">The sequence shown here is derived from an EMBL/GenBank/DDBJ whole genome shotgun (WGS) entry which is preliminary data.</text>
</comment>